<evidence type="ECO:0000313" key="2">
    <source>
        <dbReference type="Proteomes" id="UP000263928"/>
    </source>
</evidence>
<evidence type="ECO:0000313" key="1">
    <source>
        <dbReference type="EMBL" id="SYZ34533.1"/>
    </source>
</evidence>
<proteinExistence type="predicted"/>
<keyword evidence="2" id="KW-1185">Reference proteome</keyword>
<accession>A0A383S9Q2</accession>
<feature type="non-terminal residue" evidence="1">
    <location>
        <position position="31"/>
    </location>
</feature>
<gene>
    <name evidence="1" type="ORF">PROPAUS_2550</name>
</gene>
<organism evidence="1 2">
    <name type="scientific">Propionibacterium australiense</name>
    <dbReference type="NCBI Taxonomy" id="119981"/>
    <lineage>
        <taxon>Bacteria</taxon>
        <taxon>Bacillati</taxon>
        <taxon>Actinomycetota</taxon>
        <taxon>Actinomycetes</taxon>
        <taxon>Propionibacteriales</taxon>
        <taxon>Propionibacteriaceae</taxon>
        <taxon>Propionibacterium</taxon>
    </lineage>
</organism>
<protein>
    <submittedName>
        <fullName evidence="1">Uncharacterized protein</fullName>
    </submittedName>
</protein>
<dbReference type="EMBL" id="UNQJ01000028">
    <property type="protein sequence ID" value="SYZ34533.1"/>
    <property type="molecule type" value="Genomic_DNA"/>
</dbReference>
<sequence length="31" mass="3680">MSAKYRCIHREEGNYPIQSMCRWAKVSKSGY</sequence>
<name>A0A383S9Q2_9ACTN</name>
<reference evidence="2" key="1">
    <citation type="submission" date="2018-08" db="EMBL/GenBank/DDBJ databases">
        <authorList>
            <person name="Hornung B."/>
        </authorList>
    </citation>
    <scope>NUCLEOTIDE SEQUENCE [LARGE SCALE GENOMIC DNA]</scope>
</reference>
<dbReference type="Proteomes" id="UP000263928">
    <property type="component" value="Unassembled WGS sequence"/>
</dbReference>
<dbReference type="AlphaFoldDB" id="A0A383S9Q2"/>